<evidence type="ECO:0000313" key="2">
    <source>
        <dbReference type="EMBL" id="MDA0183182.1"/>
    </source>
</evidence>
<dbReference type="InterPro" id="IPR007421">
    <property type="entry name" value="Schlafen_AlbA_2_dom"/>
</dbReference>
<gene>
    <name evidence="2" type="ORF">OJ997_22925</name>
</gene>
<dbReference type="AlphaFoldDB" id="A0A9X3SHG6"/>
<name>A0A9X3SHG6_9ACTN</name>
<protein>
    <submittedName>
        <fullName evidence="2">ATP-binding protein</fullName>
    </submittedName>
</protein>
<proteinExistence type="predicted"/>
<dbReference type="EMBL" id="JAPDDP010000048">
    <property type="protein sequence ID" value="MDA0183182.1"/>
    <property type="molecule type" value="Genomic_DNA"/>
</dbReference>
<comment type="caution">
    <text evidence="2">The sequence shown here is derived from an EMBL/GenBank/DDBJ whole genome shotgun (WGS) entry which is preliminary data.</text>
</comment>
<reference evidence="2" key="1">
    <citation type="submission" date="2022-10" db="EMBL/GenBank/DDBJ databases">
        <title>The WGS of Solirubrobacter phytolaccae KCTC 29190.</title>
        <authorList>
            <person name="Jiang Z."/>
        </authorList>
    </citation>
    <scope>NUCLEOTIDE SEQUENCE</scope>
    <source>
        <strain evidence="2">KCTC 29190</strain>
    </source>
</reference>
<keyword evidence="2" id="KW-0067">ATP-binding</keyword>
<dbReference type="RefSeq" id="WP_270027578.1">
    <property type="nucleotide sequence ID" value="NZ_JAPDDP010000048.1"/>
</dbReference>
<sequence length="397" mass="43542">MWRPRTYGEALAAIGALEEASDLDFKRDLAANPKDLAKDAAAMSIDGGVILIGMDEVNGLATQATPIPLKGAAERLSQIISSRVRPPLHFELEALTKTRGDSNGLLVLEVPPSPWAPHMVENRFPARAETTTRYLEEPELERLYDRRRSMLHLADERDPMDEFTWPPDAGNSSYRGIGRMRLQILPLNEARHPAAPWLSRPLAESVRAAAGELVPVQIDVHLQPNTFDWLVNWTPLGSTGWKAGYVAEDVERLKDNVFVAAALRYSSGFSFVTTRPLLTESGIGFCAFEHQWASELMGQLAFAGHFFSKTATAGILRCGVRIEGLDGSVSFHASRGRTAHDNMPKVADTEYAATGLFRSWDLATSPGPAAKELLDPFFASFIAENYDVVGRLKVGGA</sequence>
<accession>A0A9X3SHG6</accession>
<feature type="domain" description="Schlafen AlbA-2" evidence="1">
    <location>
        <begin position="19"/>
        <end position="133"/>
    </location>
</feature>
<keyword evidence="2" id="KW-0547">Nucleotide-binding</keyword>
<dbReference type="GO" id="GO:0005524">
    <property type="term" value="F:ATP binding"/>
    <property type="evidence" value="ECO:0007669"/>
    <property type="project" value="UniProtKB-KW"/>
</dbReference>
<evidence type="ECO:0000259" key="1">
    <source>
        <dbReference type="Pfam" id="PF04326"/>
    </source>
</evidence>
<keyword evidence="3" id="KW-1185">Reference proteome</keyword>
<dbReference type="Pfam" id="PF04326">
    <property type="entry name" value="SLFN_AlbA_2"/>
    <property type="match status" value="1"/>
</dbReference>
<dbReference type="Gene3D" id="3.30.950.30">
    <property type="entry name" value="Schlafen, AAA domain"/>
    <property type="match status" value="1"/>
</dbReference>
<evidence type="ECO:0000313" key="3">
    <source>
        <dbReference type="Proteomes" id="UP001147653"/>
    </source>
</evidence>
<dbReference type="Proteomes" id="UP001147653">
    <property type="component" value="Unassembled WGS sequence"/>
</dbReference>
<dbReference type="InterPro" id="IPR038461">
    <property type="entry name" value="Schlafen_AlbA_2_dom_sf"/>
</dbReference>
<organism evidence="2 3">
    <name type="scientific">Solirubrobacter phytolaccae</name>
    <dbReference type="NCBI Taxonomy" id="1404360"/>
    <lineage>
        <taxon>Bacteria</taxon>
        <taxon>Bacillati</taxon>
        <taxon>Actinomycetota</taxon>
        <taxon>Thermoleophilia</taxon>
        <taxon>Solirubrobacterales</taxon>
        <taxon>Solirubrobacteraceae</taxon>
        <taxon>Solirubrobacter</taxon>
    </lineage>
</organism>